<protein>
    <submittedName>
        <fullName evidence="1">Uncharacterized protein</fullName>
    </submittedName>
</protein>
<proteinExistence type="predicted"/>
<accession>A0A0D5Y715</accession>
<gene>
    <name evidence="1" type="ORF">PCL1606_53950</name>
</gene>
<reference evidence="1 2" key="1">
    <citation type="journal article" date="2015" name="Mol. Plant Microbe Interact.">
        <title>Comparative Genomic Analysis of Pseudomonas chlororaphis PCL1606 Reveals New Insight into Antifungal Compounds Involved in Biocontrol.</title>
        <authorList>
            <person name="Calderon C.E."/>
            <person name="Ramos C."/>
            <person name="de Vicente A."/>
            <person name="Cazorla F.M."/>
        </authorList>
    </citation>
    <scope>NUCLEOTIDE SEQUENCE [LARGE SCALE GENOMIC DNA]</scope>
    <source>
        <strain evidence="1 2">PCL1606</strain>
    </source>
</reference>
<organism evidence="1 2">
    <name type="scientific">Pseudomonas chlororaphis</name>
    <dbReference type="NCBI Taxonomy" id="587753"/>
    <lineage>
        <taxon>Bacteria</taxon>
        <taxon>Pseudomonadati</taxon>
        <taxon>Pseudomonadota</taxon>
        <taxon>Gammaproteobacteria</taxon>
        <taxon>Pseudomonadales</taxon>
        <taxon>Pseudomonadaceae</taxon>
        <taxon>Pseudomonas</taxon>
    </lineage>
</organism>
<dbReference type="KEGG" id="pcz:PCL1606_53950"/>
<dbReference type="Proteomes" id="UP000032748">
    <property type="component" value="Chromosome"/>
</dbReference>
<name>A0A0D5Y715_9PSED</name>
<dbReference type="PATRIC" id="fig|587753.10.peg.5387"/>
<evidence type="ECO:0000313" key="2">
    <source>
        <dbReference type="Proteomes" id="UP000032748"/>
    </source>
</evidence>
<sequence length="57" mass="6239">MSGTGNQAAMNIQLFRYLKVVELGRNAITEKKYPLQTGRSGHGVDFSASILQLILSD</sequence>
<dbReference type="EMBL" id="CP011110">
    <property type="protein sequence ID" value="AKA26840.1"/>
    <property type="molecule type" value="Genomic_DNA"/>
</dbReference>
<dbReference type="AlphaFoldDB" id="A0A0D5Y715"/>
<evidence type="ECO:0000313" key="1">
    <source>
        <dbReference type="EMBL" id="AKA26840.1"/>
    </source>
</evidence>